<dbReference type="Proteomes" id="UP000573001">
    <property type="component" value="Unassembled WGS sequence"/>
</dbReference>
<reference evidence="3 4" key="1">
    <citation type="submission" date="2020-05" db="EMBL/GenBank/DDBJ databases">
        <title>Genome Sequencing of Type Strains.</title>
        <authorList>
            <person name="Lemaire J.F."/>
            <person name="Inderbitzin P."/>
            <person name="Gregorio O.A."/>
            <person name="Collins S.B."/>
            <person name="Wespe N."/>
            <person name="Knight-Connoni V."/>
        </authorList>
    </citation>
    <scope>NUCLEOTIDE SEQUENCE [LARGE SCALE GENOMIC DNA]</scope>
    <source>
        <strain evidence="3 4">ATCC 19096</strain>
    </source>
</reference>
<evidence type="ECO:0000313" key="4">
    <source>
        <dbReference type="Proteomes" id="UP000573001"/>
    </source>
</evidence>
<dbReference type="EMBL" id="JABMCE010000084">
    <property type="protein sequence ID" value="NUU14839.1"/>
    <property type="molecule type" value="Genomic_DNA"/>
</dbReference>
<evidence type="ECO:0000256" key="1">
    <source>
        <dbReference type="SAM" id="MobiDB-lite"/>
    </source>
</evidence>
<dbReference type="Pfam" id="PF14311">
    <property type="entry name" value="DUF4379"/>
    <property type="match status" value="1"/>
</dbReference>
<feature type="compositionally biased region" description="Low complexity" evidence="1">
    <location>
        <begin position="13"/>
        <end position="29"/>
    </location>
</feature>
<comment type="caution">
    <text evidence="3">The sequence shown here is derived from an EMBL/GenBank/DDBJ whole genome shotgun (WGS) entry which is preliminary data.</text>
</comment>
<dbReference type="InterPro" id="IPR025487">
    <property type="entry name" value="DUF4379"/>
</dbReference>
<evidence type="ECO:0000259" key="2">
    <source>
        <dbReference type="Pfam" id="PF14311"/>
    </source>
</evidence>
<dbReference type="RefSeq" id="WP_175352538.1">
    <property type="nucleotide sequence ID" value="NZ_JBHMBG010000010.1"/>
</dbReference>
<sequence>MCAPRHQRCAPAATHAAAPDSAGPARASSTRTPTSLQGYGCSLCSSRRLALRVNDLATTDPLLVTEWHDYLNGSKRPELMFAGTDRYWWKCAFGHVQQQSVPNRRKSRGCTECKPEDRILNQN</sequence>
<keyword evidence="4" id="KW-1185">Reference proteome</keyword>
<accession>A0ABX2MHJ5</accession>
<organism evidence="3 4">
    <name type="scientific">Curtobacterium pusillum</name>
    <dbReference type="NCBI Taxonomy" id="69373"/>
    <lineage>
        <taxon>Bacteria</taxon>
        <taxon>Bacillati</taxon>
        <taxon>Actinomycetota</taxon>
        <taxon>Actinomycetes</taxon>
        <taxon>Micrococcales</taxon>
        <taxon>Microbacteriaceae</taxon>
        <taxon>Curtobacterium</taxon>
    </lineage>
</organism>
<feature type="domain" description="Treble clef zinc finger" evidence="2">
    <location>
        <begin position="63"/>
        <end position="115"/>
    </location>
</feature>
<evidence type="ECO:0000313" key="3">
    <source>
        <dbReference type="EMBL" id="NUU14839.1"/>
    </source>
</evidence>
<gene>
    <name evidence="3" type="ORF">HP507_13480</name>
</gene>
<name>A0ABX2MHJ5_9MICO</name>
<proteinExistence type="predicted"/>
<protein>
    <submittedName>
        <fullName evidence="3">Zinc-ribbon domain-containing protein</fullName>
    </submittedName>
</protein>
<feature type="region of interest" description="Disordered" evidence="1">
    <location>
        <begin position="13"/>
        <end position="37"/>
    </location>
</feature>